<keyword evidence="2" id="KW-1185">Reference proteome</keyword>
<comment type="caution">
    <text evidence="1">The sequence shown here is derived from an EMBL/GenBank/DDBJ whole genome shotgun (WGS) entry which is preliminary data.</text>
</comment>
<organism evidence="1 2">
    <name type="scientific">Mucuna pruriens</name>
    <name type="common">Velvet bean</name>
    <name type="synonym">Dolichos pruriens</name>
    <dbReference type="NCBI Taxonomy" id="157652"/>
    <lineage>
        <taxon>Eukaryota</taxon>
        <taxon>Viridiplantae</taxon>
        <taxon>Streptophyta</taxon>
        <taxon>Embryophyta</taxon>
        <taxon>Tracheophyta</taxon>
        <taxon>Spermatophyta</taxon>
        <taxon>Magnoliopsida</taxon>
        <taxon>eudicotyledons</taxon>
        <taxon>Gunneridae</taxon>
        <taxon>Pentapetalae</taxon>
        <taxon>rosids</taxon>
        <taxon>fabids</taxon>
        <taxon>Fabales</taxon>
        <taxon>Fabaceae</taxon>
        <taxon>Papilionoideae</taxon>
        <taxon>50 kb inversion clade</taxon>
        <taxon>NPAAA clade</taxon>
        <taxon>indigoferoid/millettioid clade</taxon>
        <taxon>Phaseoleae</taxon>
        <taxon>Mucuna</taxon>
    </lineage>
</organism>
<proteinExistence type="predicted"/>
<name>A0A371I9Q8_MUCPR</name>
<dbReference type="AlphaFoldDB" id="A0A371I9Q8"/>
<sequence length="79" mass="8762">MNNVNKNSNTITEEGTFANDSNSLSINDNDIYLEVVGGNNAKGNIYGLGKLINKFMRTTRISTNLIEMSMCDYCKYLVG</sequence>
<dbReference type="OrthoDB" id="1429956at2759"/>
<feature type="non-terminal residue" evidence="1">
    <location>
        <position position="1"/>
    </location>
</feature>
<evidence type="ECO:0000313" key="1">
    <source>
        <dbReference type="EMBL" id="RDY11761.1"/>
    </source>
</evidence>
<evidence type="ECO:0000313" key="2">
    <source>
        <dbReference type="Proteomes" id="UP000257109"/>
    </source>
</evidence>
<reference evidence="1" key="1">
    <citation type="submission" date="2018-05" db="EMBL/GenBank/DDBJ databases">
        <title>Draft genome of Mucuna pruriens seed.</title>
        <authorList>
            <person name="Nnadi N.E."/>
            <person name="Vos R."/>
            <person name="Hasami M.H."/>
            <person name="Devisetty U.K."/>
            <person name="Aguiy J.C."/>
        </authorList>
    </citation>
    <scope>NUCLEOTIDE SEQUENCE [LARGE SCALE GENOMIC DNA]</scope>
    <source>
        <strain evidence="1">JCA_2017</strain>
    </source>
</reference>
<accession>A0A371I9Q8</accession>
<gene>
    <name evidence="1" type="ORF">CR513_03522</name>
</gene>
<dbReference type="EMBL" id="QJKJ01000586">
    <property type="protein sequence ID" value="RDY11761.1"/>
    <property type="molecule type" value="Genomic_DNA"/>
</dbReference>
<dbReference type="Proteomes" id="UP000257109">
    <property type="component" value="Unassembled WGS sequence"/>
</dbReference>
<protein>
    <submittedName>
        <fullName evidence="1">Uncharacterized protein</fullName>
    </submittedName>
</protein>